<keyword evidence="8" id="KW-0418">Kinase</keyword>
<keyword evidence="9 12" id="KW-1133">Transmembrane helix</keyword>
<feature type="transmembrane region" description="Helical" evidence="12">
    <location>
        <begin position="452"/>
        <end position="474"/>
    </location>
</feature>
<dbReference type="PROSITE" id="PS01035">
    <property type="entry name" value="PTS_EIIB_TYPE_1_CYS"/>
    <property type="match status" value="1"/>
</dbReference>
<evidence type="ECO:0000256" key="12">
    <source>
        <dbReference type="SAM" id="Phobius"/>
    </source>
</evidence>
<dbReference type="Pfam" id="PF00367">
    <property type="entry name" value="PTS_EIIB"/>
    <property type="match status" value="1"/>
</dbReference>
<reference evidence="16 17" key="1">
    <citation type="submission" date="2017-11" db="EMBL/GenBank/DDBJ databases">
        <title>Genome sequence of Mesoplasma tabanidae BARC 857 (ATCC 49584).</title>
        <authorList>
            <person name="Lo W.-S."/>
            <person name="Kuo C.-H."/>
        </authorList>
    </citation>
    <scope>NUCLEOTIDE SEQUENCE [LARGE SCALE GENOMIC DNA]</scope>
    <source>
        <strain evidence="16 17">BARC 857</strain>
    </source>
</reference>
<dbReference type="KEGG" id="mtab:MTABA_v1c01850"/>
<evidence type="ECO:0000259" key="14">
    <source>
        <dbReference type="PROSITE" id="PS51098"/>
    </source>
</evidence>
<dbReference type="GO" id="GO:0090589">
    <property type="term" value="F:protein-phosphocysteine-trehalose phosphotransferase system transporter activity"/>
    <property type="evidence" value="ECO:0007669"/>
    <property type="project" value="TreeGrafter"/>
</dbReference>
<dbReference type="PROSITE" id="PS51093">
    <property type="entry name" value="PTS_EIIA_TYPE_1"/>
    <property type="match status" value="1"/>
</dbReference>
<comment type="subcellular location">
    <subcellularLocation>
        <location evidence="1">Cell membrane</location>
        <topology evidence="1">Multi-pass membrane protein</topology>
    </subcellularLocation>
</comment>
<dbReference type="Gene3D" id="3.30.1360.60">
    <property type="entry name" value="Glucose permease domain IIB"/>
    <property type="match status" value="1"/>
</dbReference>
<keyword evidence="3" id="KW-1003">Cell membrane</keyword>
<dbReference type="Pfam" id="PF00358">
    <property type="entry name" value="PTS_EIIA_1"/>
    <property type="match status" value="1"/>
</dbReference>
<dbReference type="PANTHER" id="PTHR30175:SF1">
    <property type="entry name" value="PTS SYSTEM ARBUTIN-, CELLOBIOSE-, AND SALICIN-SPECIFIC EIIBC COMPONENT-RELATED"/>
    <property type="match status" value="1"/>
</dbReference>
<dbReference type="InterPro" id="IPR013013">
    <property type="entry name" value="PTS_EIIC_1"/>
</dbReference>
<dbReference type="Pfam" id="PF02378">
    <property type="entry name" value="PTS_EIIC"/>
    <property type="match status" value="1"/>
</dbReference>
<dbReference type="GO" id="GO:0016301">
    <property type="term" value="F:kinase activity"/>
    <property type="evidence" value="ECO:0007669"/>
    <property type="project" value="UniProtKB-KW"/>
</dbReference>
<keyword evidence="6" id="KW-0598">Phosphotransferase system</keyword>
<feature type="transmembrane region" description="Helical" evidence="12">
    <location>
        <begin position="563"/>
        <end position="581"/>
    </location>
</feature>
<dbReference type="InterPro" id="IPR036878">
    <property type="entry name" value="Glu_permease_IIB"/>
</dbReference>
<feature type="domain" description="PTS EIIC type-1" evidence="15">
    <location>
        <begin position="278"/>
        <end position="668"/>
    </location>
</feature>
<keyword evidence="17" id="KW-1185">Reference proteome</keyword>
<dbReference type="RefSeq" id="WP_100679338.1">
    <property type="nucleotide sequence ID" value="NZ_CP024969.1"/>
</dbReference>
<dbReference type="GO" id="GO:0005886">
    <property type="term" value="C:plasma membrane"/>
    <property type="evidence" value="ECO:0007669"/>
    <property type="project" value="UniProtKB-SubCell"/>
</dbReference>
<dbReference type="OrthoDB" id="400707at2"/>
<keyword evidence="5" id="KW-0808">Transferase</keyword>
<evidence type="ECO:0000256" key="10">
    <source>
        <dbReference type="ARBA" id="ARBA00023136"/>
    </source>
</evidence>
<evidence type="ECO:0000256" key="8">
    <source>
        <dbReference type="ARBA" id="ARBA00022777"/>
    </source>
</evidence>
<dbReference type="PROSITE" id="PS51103">
    <property type="entry name" value="PTS_EIIC_TYPE_1"/>
    <property type="match status" value="1"/>
</dbReference>
<proteinExistence type="predicted"/>
<evidence type="ECO:0000256" key="9">
    <source>
        <dbReference type="ARBA" id="ARBA00022989"/>
    </source>
</evidence>
<feature type="domain" description="PTS EIIB type-1" evidence="14">
    <location>
        <begin position="178"/>
        <end position="260"/>
    </location>
</feature>
<dbReference type="Gene3D" id="2.70.70.10">
    <property type="entry name" value="Glucose Permease (Domain IIA)"/>
    <property type="match status" value="1"/>
</dbReference>
<feature type="domain" description="PTS EIIA type-1" evidence="13">
    <location>
        <begin position="21"/>
        <end position="125"/>
    </location>
</feature>
<feature type="transmembrane region" description="Helical" evidence="12">
    <location>
        <begin position="530"/>
        <end position="551"/>
    </location>
</feature>
<keyword evidence="2" id="KW-0813">Transport</keyword>
<evidence type="ECO:0000256" key="11">
    <source>
        <dbReference type="PROSITE-ProRule" id="PRU00421"/>
    </source>
</evidence>
<evidence type="ECO:0000256" key="1">
    <source>
        <dbReference type="ARBA" id="ARBA00004651"/>
    </source>
</evidence>
<dbReference type="InterPro" id="IPR018113">
    <property type="entry name" value="PTrfase_EIIB_Cys"/>
</dbReference>
<dbReference type="InterPro" id="IPR001996">
    <property type="entry name" value="PTS_IIB_1"/>
</dbReference>
<dbReference type="InterPro" id="IPR050558">
    <property type="entry name" value="PTS_Sugar-Specific_Components"/>
</dbReference>
<evidence type="ECO:0000256" key="4">
    <source>
        <dbReference type="ARBA" id="ARBA00022597"/>
    </source>
</evidence>
<dbReference type="GO" id="GO:0015771">
    <property type="term" value="P:trehalose transport"/>
    <property type="evidence" value="ECO:0007669"/>
    <property type="project" value="TreeGrafter"/>
</dbReference>
<dbReference type="InterPro" id="IPR003352">
    <property type="entry name" value="PTS_EIIC"/>
</dbReference>
<feature type="transmembrane region" description="Helical" evidence="12">
    <location>
        <begin position="412"/>
        <end position="431"/>
    </location>
</feature>
<evidence type="ECO:0000256" key="3">
    <source>
        <dbReference type="ARBA" id="ARBA00022475"/>
    </source>
</evidence>
<feature type="transmembrane region" description="Helical" evidence="12">
    <location>
        <begin position="588"/>
        <end position="607"/>
    </location>
</feature>
<evidence type="ECO:0000259" key="13">
    <source>
        <dbReference type="PROSITE" id="PS51093"/>
    </source>
</evidence>
<feature type="transmembrane region" description="Helical" evidence="12">
    <location>
        <begin position="494"/>
        <end position="518"/>
    </location>
</feature>
<feature type="transmembrane region" description="Helical" evidence="12">
    <location>
        <begin position="276"/>
        <end position="304"/>
    </location>
</feature>
<evidence type="ECO:0000256" key="2">
    <source>
        <dbReference type="ARBA" id="ARBA00022448"/>
    </source>
</evidence>
<evidence type="ECO:0000313" key="16">
    <source>
        <dbReference type="EMBL" id="ATZ21388.1"/>
    </source>
</evidence>
<dbReference type="NCBIfam" id="TIGR00830">
    <property type="entry name" value="PTBA"/>
    <property type="match status" value="1"/>
</dbReference>
<dbReference type="PANTHER" id="PTHR30175">
    <property type="entry name" value="PHOSPHOTRANSFERASE SYSTEM TRANSPORT PROTEIN"/>
    <property type="match status" value="1"/>
</dbReference>
<dbReference type="PROSITE" id="PS51098">
    <property type="entry name" value="PTS_EIIB_TYPE_1"/>
    <property type="match status" value="1"/>
</dbReference>
<sequence length="874" mass="97393">MEFKIYAPVDGVIKEIDKCQDQMFADRMLGDGFVITPSKNKFYSFFDIGEVSMIFDTKHAYGFNVKGLSFLIHCGMDTVELQGEGFDTKLQVGDVIKKDDELFSVDLNLLNSKKISAETPIVFEFNSLKSYSIKNLKTGKIKQGEEICTLWYEDDKTAEPLPKSYDIVDFFNVSNKYEKAASEINKLVGGKNNYNDVYNCMTRLRFNIKEKELVNFEKIKQNELVKGVLWNGAELQIVIGQDVFKVKDEIVRINTSNEVIKNSIRVKKQESLIKRFLLMFGGIMVPVIPCIVGTGLVQALVAILTQSGIMPNIVLKDPVEGQSVLLSDAGIGWIILYIMGKTTTIFSGVIISVSAAKYFKYDPVVGAMLGIILCSPLLFGNGGELGIGNDFILIDLGKINTGNPMLDKITQIKINMMNAKIFVVIGAIFTAKHLDKWLKSFIPVTFDLVLRTFITILVVAPLAFFGYGIIWNFIEVLFGAIMLYIGQIPLGIGVGIFVAIWQVAVIFGVHLVLSLITFLDFMTNGGQSSFGMAGSISVWAQIGALIGVIIVTQNAKLKKHALGMIPAGILGITEPILYGINLPKKRPLISGVIAAFVAGALAANMGVTKRAITGFGIFEAIGYFSEPSLGANGDLAPVLNGMLYLLACLVSVSLGITLSVLSYKERPNEKTLLNKTFKKLINLISIENNFDSKDKKELSQKLKEVIAVLDSETIKEIKQNEKSIQKYLKQKEKLNTLVEKEAKLKASIISKGKRLVAKEEFEKAEHLIKKYNLIDNKDKFNKFNIKIDELYKEIDFDFLDNKLSRIQKTIMNNLKEVPTINKTLFSNLEPIVYNSLHSLMIYYGLSENKEVKINFAEMVAVKRQHIKAELKINN</sequence>
<protein>
    <submittedName>
        <fullName evidence="16">PTS system, beta-glucoside-specific IIABC component</fullName>
    </submittedName>
</protein>
<feature type="transmembrane region" description="Helical" evidence="12">
    <location>
        <begin position="361"/>
        <end position="379"/>
    </location>
</feature>
<evidence type="ECO:0000256" key="5">
    <source>
        <dbReference type="ARBA" id="ARBA00022679"/>
    </source>
</evidence>
<evidence type="ECO:0000313" key="17">
    <source>
        <dbReference type="Proteomes" id="UP000232223"/>
    </source>
</evidence>
<dbReference type="SUPFAM" id="SSF51261">
    <property type="entry name" value="Duplicated hybrid motif"/>
    <property type="match status" value="1"/>
</dbReference>
<dbReference type="InterPro" id="IPR011055">
    <property type="entry name" value="Dup_hybrid_motif"/>
</dbReference>
<evidence type="ECO:0000256" key="6">
    <source>
        <dbReference type="ARBA" id="ARBA00022683"/>
    </source>
</evidence>
<keyword evidence="7 12" id="KW-0812">Transmembrane</keyword>
<evidence type="ECO:0000256" key="7">
    <source>
        <dbReference type="ARBA" id="ARBA00022692"/>
    </source>
</evidence>
<evidence type="ECO:0000259" key="15">
    <source>
        <dbReference type="PROSITE" id="PS51103"/>
    </source>
</evidence>
<keyword evidence="4" id="KW-0762">Sugar transport</keyword>
<dbReference type="AlphaFoldDB" id="A0A2K8P4H7"/>
<dbReference type="GO" id="GO:0009401">
    <property type="term" value="P:phosphoenolpyruvate-dependent sugar phosphotransferase system"/>
    <property type="evidence" value="ECO:0007669"/>
    <property type="project" value="UniProtKB-KW"/>
</dbReference>
<organism evidence="16 17">
    <name type="scientific">Mesoplasma tabanidae</name>
    <dbReference type="NCBI Taxonomy" id="219745"/>
    <lineage>
        <taxon>Bacteria</taxon>
        <taxon>Bacillati</taxon>
        <taxon>Mycoplasmatota</taxon>
        <taxon>Mollicutes</taxon>
        <taxon>Entomoplasmatales</taxon>
        <taxon>Entomoplasmataceae</taxon>
        <taxon>Mesoplasma</taxon>
    </lineage>
</organism>
<dbReference type="SUPFAM" id="SSF55604">
    <property type="entry name" value="Glucose permease domain IIB"/>
    <property type="match status" value="1"/>
</dbReference>
<name>A0A2K8P4H7_9MOLU</name>
<feature type="active site" description="Phosphocysteine intermediate; for EIIB activity" evidence="11">
    <location>
        <position position="200"/>
    </location>
</feature>
<dbReference type="Proteomes" id="UP000232223">
    <property type="component" value="Chromosome"/>
</dbReference>
<gene>
    <name evidence="16" type="primary">bglF</name>
    <name evidence="16" type="ORF">MTABA_v1c01850</name>
</gene>
<accession>A0A2K8P4H7</accession>
<feature type="transmembrane region" description="Helical" evidence="12">
    <location>
        <begin position="642"/>
        <end position="663"/>
    </location>
</feature>
<dbReference type="CDD" id="cd00212">
    <property type="entry name" value="PTS_IIB_glc"/>
    <property type="match status" value="1"/>
</dbReference>
<dbReference type="EMBL" id="CP024969">
    <property type="protein sequence ID" value="ATZ21388.1"/>
    <property type="molecule type" value="Genomic_DNA"/>
</dbReference>
<dbReference type="InterPro" id="IPR001127">
    <property type="entry name" value="PTS_EIIA_1_perm"/>
</dbReference>
<keyword evidence="10 12" id="KW-0472">Membrane</keyword>
<dbReference type="GO" id="GO:0008982">
    <property type="term" value="F:protein-N(PI)-phosphohistidine-sugar phosphotransferase activity"/>
    <property type="evidence" value="ECO:0007669"/>
    <property type="project" value="InterPro"/>
</dbReference>